<keyword evidence="5 6" id="KW-0472">Membrane</keyword>
<evidence type="ECO:0000256" key="4">
    <source>
        <dbReference type="ARBA" id="ARBA00022989"/>
    </source>
</evidence>
<dbReference type="EMBL" id="WUUS01000008">
    <property type="protein sequence ID" value="MXR42414.1"/>
    <property type="molecule type" value="Genomic_DNA"/>
</dbReference>
<evidence type="ECO:0000256" key="1">
    <source>
        <dbReference type="ARBA" id="ARBA00004651"/>
    </source>
</evidence>
<sequence>MRDAGLVRRWSRRDWLSAAVVATTAAFLVGTALLLTSAGAYTSTLEGGLATSATVEYTESPATVTSEGDRIVVPVSPATVDGTDTRVVGVPSDAPAEIPGASVAWKAARLPQPTANTAVGPVAYRHEVVIEGTAGTVTRDVRPPENRSVFPARWYADRPSTTEELGTSGAFVLDPGSDDGDASYRTGVPLIGTIPFILLGIRDVLRILSLAGVAGGVVVLVVVYSVTRMSVRDRRTTVRVLRATGADPLRVGGLIAARAAAVTGVGVGAGVLAGVAAPPAIVAAAGALGVPVTLPTEPTPEKLRVVGALAATLTLA</sequence>
<organism evidence="8 9">
    <name type="scientific">Halobaculum saliterrae</name>
    <dbReference type="NCBI Taxonomy" id="2073113"/>
    <lineage>
        <taxon>Archaea</taxon>
        <taxon>Methanobacteriati</taxon>
        <taxon>Methanobacteriota</taxon>
        <taxon>Stenosarchaea group</taxon>
        <taxon>Halobacteria</taxon>
        <taxon>Halobacteriales</taxon>
        <taxon>Haloferacaceae</taxon>
        <taxon>Halobaculum</taxon>
    </lineage>
</organism>
<feature type="transmembrane region" description="Helical" evidence="6">
    <location>
        <begin position="204"/>
        <end position="226"/>
    </location>
</feature>
<dbReference type="RefSeq" id="WP_321168113.1">
    <property type="nucleotide sequence ID" value="NZ_WUUS01000008.1"/>
</dbReference>
<comment type="subcellular location">
    <subcellularLocation>
        <location evidence="1">Cell membrane</location>
        <topology evidence="1">Multi-pass membrane protein</topology>
    </subcellularLocation>
</comment>
<dbReference type="PROSITE" id="PS51318">
    <property type="entry name" value="TAT"/>
    <property type="match status" value="1"/>
</dbReference>
<feature type="domain" description="ABC3 transporter permease C-terminal" evidence="7">
    <location>
        <begin position="214"/>
        <end position="295"/>
    </location>
</feature>
<evidence type="ECO:0000313" key="9">
    <source>
        <dbReference type="Proteomes" id="UP000437065"/>
    </source>
</evidence>
<evidence type="ECO:0000256" key="2">
    <source>
        <dbReference type="ARBA" id="ARBA00022475"/>
    </source>
</evidence>
<dbReference type="InterPro" id="IPR003838">
    <property type="entry name" value="ABC3_permease_C"/>
</dbReference>
<dbReference type="Pfam" id="PF02687">
    <property type="entry name" value="FtsX"/>
    <property type="match status" value="1"/>
</dbReference>
<reference evidence="8 9" key="1">
    <citation type="submission" date="2019-12" db="EMBL/GenBank/DDBJ databases">
        <title>Isolation and characterization of three novel carbon monoxide-oxidizing members of Halobacteria from salione crusts and soils.</title>
        <authorList>
            <person name="Myers M.R."/>
            <person name="King G.M."/>
        </authorList>
    </citation>
    <scope>NUCLEOTIDE SEQUENCE [LARGE SCALE GENOMIC DNA]</scope>
    <source>
        <strain evidence="8 9">WSA2</strain>
    </source>
</reference>
<evidence type="ECO:0000256" key="3">
    <source>
        <dbReference type="ARBA" id="ARBA00022692"/>
    </source>
</evidence>
<evidence type="ECO:0000259" key="7">
    <source>
        <dbReference type="Pfam" id="PF02687"/>
    </source>
</evidence>
<dbReference type="Proteomes" id="UP000437065">
    <property type="component" value="Unassembled WGS sequence"/>
</dbReference>
<evidence type="ECO:0000256" key="5">
    <source>
        <dbReference type="ARBA" id="ARBA00023136"/>
    </source>
</evidence>
<feature type="non-terminal residue" evidence="8">
    <location>
        <position position="316"/>
    </location>
</feature>
<gene>
    <name evidence="8" type="ORF">GRX01_13830</name>
</gene>
<name>A0A6B0SU81_9EURY</name>
<dbReference type="GO" id="GO:0005886">
    <property type="term" value="C:plasma membrane"/>
    <property type="evidence" value="ECO:0007669"/>
    <property type="project" value="UniProtKB-SubCell"/>
</dbReference>
<keyword evidence="2" id="KW-1003">Cell membrane</keyword>
<evidence type="ECO:0000256" key="6">
    <source>
        <dbReference type="SAM" id="Phobius"/>
    </source>
</evidence>
<evidence type="ECO:0000313" key="8">
    <source>
        <dbReference type="EMBL" id="MXR42414.1"/>
    </source>
</evidence>
<comment type="caution">
    <text evidence="8">The sequence shown here is derived from an EMBL/GenBank/DDBJ whole genome shotgun (WGS) entry which is preliminary data.</text>
</comment>
<dbReference type="AlphaFoldDB" id="A0A6B0SU81"/>
<keyword evidence="4 6" id="KW-1133">Transmembrane helix</keyword>
<protein>
    <submittedName>
        <fullName evidence="8">ABC transporter permease</fullName>
    </submittedName>
</protein>
<accession>A0A6B0SU81</accession>
<keyword evidence="9" id="KW-1185">Reference proteome</keyword>
<keyword evidence="3 6" id="KW-0812">Transmembrane</keyword>
<proteinExistence type="predicted"/>
<dbReference type="InterPro" id="IPR006311">
    <property type="entry name" value="TAT_signal"/>
</dbReference>